<protein>
    <submittedName>
        <fullName evidence="2">Uncharacterized protein</fullName>
    </submittedName>
</protein>
<accession>A0A8H6K8G0</accession>
<feature type="compositionally biased region" description="Polar residues" evidence="1">
    <location>
        <begin position="70"/>
        <end position="80"/>
    </location>
</feature>
<organism evidence="2 3">
    <name type="scientific">Colletotrichum musicola</name>
    <dbReference type="NCBI Taxonomy" id="2175873"/>
    <lineage>
        <taxon>Eukaryota</taxon>
        <taxon>Fungi</taxon>
        <taxon>Dikarya</taxon>
        <taxon>Ascomycota</taxon>
        <taxon>Pezizomycotina</taxon>
        <taxon>Sordariomycetes</taxon>
        <taxon>Hypocreomycetidae</taxon>
        <taxon>Glomerellales</taxon>
        <taxon>Glomerellaceae</taxon>
        <taxon>Colletotrichum</taxon>
        <taxon>Colletotrichum orchidearum species complex</taxon>
    </lineage>
</organism>
<evidence type="ECO:0000256" key="1">
    <source>
        <dbReference type="SAM" id="MobiDB-lite"/>
    </source>
</evidence>
<dbReference type="Proteomes" id="UP000639643">
    <property type="component" value="Unassembled WGS sequence"/>
</dbReference>
<feature type="region of interest" description="Disordered" evidence="1">
    <location>
        <begin position="32"/>
        <end position="51"/>
    </location>
</feature>
<proteinExistence type="predicted"/>
<dbReference type="AlphaFoldDB" id="A0A8H6K8G0"/>
<sequence length="127" mass="13885">MGVVSNDLMTPRSQVRRKVAWLGGPGAPWVRKLAGKGRKDQAYSPTDNSDSRLRRVNTAGVLDARKRKTQQSPVETQSIPMTRDKGAFVSQREGLGDFGKLMDGSGGLSSTCAKLAIPVPWLWRNFA</sequence>
<keyword evidence="3" id="KW-1185">Reference proteome</keyword>
<name>A0A8H6K8G0_9PEZI</name>
<comment type="caution">
    <text evidence="2">The sequence shown here is derived from an EMBL/GenBank/DDBJ whole genome shotgun (WGS) entry which is preliminary data.</text>
</comment>
<evidence type="ECO:0000313" key="2">
    <source>
        <dbReference type="EMBL" id="KAF6826959.1"/>
    </source>
</evidence>
<reference evidence="2" key="1">
    <citation type="journal article" date="2020" name="Phytopathology">
        <title>Genome Sequence Resources of Colletotrichum truncatum, C. plurivorum, C. musicola, and C. sojae: Four Species Pathogenic to Soybean (Glycine max).</title>
        <authorList>
            <person name="Rogerio F."/>
            <person name="Boufleur T.R."/>
            <person name="Ciampi-Guillardi M."/>
            <person name="Sukno S.A."/>
            <person name="Thon M.R."/>
            <person name="Massola Junior N.S."/>
            <person name="Baroncelli R."/>
        </authorList>
    </citation>
    <scope>NUCLEOTIDE SEQUENCE</scope>
    <source>
        <strain evidence="2">LFN0074</strain>
    </source>
</reference>
<evidence type="ECO:0000313" key="3">
    <source>
        <dbReference type="Proteomes" id="UP000639643"/>
    </source>
</evidence>
<dbReference type="EMBL" id="WIGM01000383">
    <property type="protein sequence ID" value="KAF6826959.1"/>
    <property type="molecule type" value="Genomic_DNA"/>
</dbReference>
<feature type="region of interest" description="Disordered" evidence="1">
    <location>
        <begin position="64"/>
        <end position="86"/>
    </location>
</feature>
<gene>
    <name evidence="2" type="ORF">CMUS01_09209</name>
</gene>